<accession>A0ABY8BXK7</accession>
<evidence type="ECO:0000256" key="1">
    <source>
        <dbReference type="SAM" id="MobiDB-lite"/>
    </source>
</evidence>
<proteinExistence type="predicted"/>
<dbReference type="InterPro" id="IPR036388">
    <property type="entry name" value="WH-like_DNA-bd_sf"/>
</dbReference>
<feature type="domain" description="Transcription regulator PadR N-terminal" evidence="2">
    <location>
        <begin position="57"/>
        <end position="125"/>
    </location>
</feature>
<dbReference type="PANTHER" id="PTHR43252">
    <property type="entry name" value="TRANSCRIPTIONAL REGULATOR YQJI"/>
    <property type="match status" value="1"/>
</dbReference>
<name>A0ABY8BXK7_9MICO</name>
<dbReference type="SUPFAM" id="SSF46785">
    <property type="entry name" value="Winged helix' DNA-binding domain"/>
    <property type="match status" value="1"/>
</dbReference>
<feature type="compositionally biased region" description="Low complexity" evidence="1">
    <location>
        <begin position="123"/>
        <end position="137"/>
    </location>
</feature>
<dbReference type="RefSeq" id="WP_275278226.1">
    <property type="nucleotide sequence ID" value="NZ_CP119108.1"/>
</dbReference>
<gene>
    <name evidence="3" type="ORF">PU630_16910</name>
</gene>
<sequence length="190" mass="20362">MNDSSTGGRFDAGGHGFGRPDFSQFGAGMWDAVGNLRDMFEQRVGPRMGRGDVRAAILALLLEKPMHGYQLIQEIEERSGGSWKPSPGSVYPALQLLADEDLVSVTESDGKKTYALTDDGRAQAEAAEGPAPWEGPASRTEHMAALPKAGAKLAEASMQVMRNGTSAQKEQAIAVLDDARRKIYAILAQD</sequence>
<dbReference type="EMBL" id="CP119108">
    <property type="protein sequence ID" value="WEG08899.1"/>
    <property type="molecule type" value="Genomic_DNA"/>
</dbReference>
<feature type="region of interest" description="Disordered" evidence="1">
    <location>
        <begin position="118"/>
        <end position="137"/>
    </location>
</feature>
<protein>
    <submittedName>
        <fullName evidence="3">PadR family transcriptional regulator</fullName>
    </submittedName>
</protein>
<evidence type="ECO:0000259" key="2">
    <source>
        <dbReference type="Pfam" id="PF03551"/>
    </source>
</evidence>
<dbReference type="Proteomes" id="UP001214553">
    <property type="component" value="Chromosome"/>
</dbReference>
<dbReference type="InterPro" id="IPR005149">
    <property type="entry name" value="Tscrpt_reg_PadR_N"/>
</dbReference>
<keyword evidence="4" id="KW-1185">Reference proteome</keyword>
<organism evidence="3 4">
    <name type="scientific">Microbacterium horticulturae</name>
    <dbReference type="NCBI Taxonomy" id="3028316"/>
    <lineage>
        <taxon>Bacteria</taxon>
        <taxon>Bacillati</taxon>
        <taxon>Actinomycetota</taxon>
        <taxon>Actinomycetes</taxon>
        <taxon>Micrococcales</taxon>
        <taxon>Microbacteriaceae</taxon>
        <taxon>Microbacterium</taxon>
    </lineage>
</organism>
<dbReference type="InterPro" id="IPR036390">
    <property type="entry name" value="WH_DNA-bd_sf"/>
</dbReference>
<dbReference type="Pfam" id="PF03551">
    <property type="entry name" value="PadR"/>
    <property type="match status" value="1"/>
</dbReference>
<reference evidence="3 4" key="1">
    <citation type="submission" date="2023-03" db="EMBL/GenBank/DDBJ databases">
        <title>Genome sequence of Microbacterium sp. KACC 23027.</title>
        <authorList>
            <person name="Kim S."/>
            <person name="Heo J."/>
            <person name="Kwon S.-W."/>
        </authorList>
    </citation>
    <scope>NUCLEOTIDE SEQUENCE [LARGE SCALE GENOMIC DNA]</scope>
    <source>
        <strain evidence="3 4">KACC 23027</strain>
    </source>
</reference>
<evidence type="ECO:0000313" key="3">
    <source>
        <dbReference type="EMBL" id="WEG08899.1"/>
    </source>
</evidence>
<evidence type="ECO:0000313" key="4">
    <source>
        <dbReference type="Proteomes" id="UP001214553"/>
    </source>
</evidence>
<dbReference type="Gene3D" id="1.10.10.10">
    <property type="entry name" value="Winged helix-like DNA-binding domain superfamily/Winged helix DNA-binding domain"/>
    <property type="match status" value="1"/>
</dbReference>
<dbReference type="PANTHER" id="PTHR43252:SF2">
    <property type="entry name" value="TRANSCRIPTION REGULATOR, PADR-LIKE FAMILY"/>
    <property type="match status" value="1"/>
</dbReference>